<dbReference type="Gene3D" id="3.30.160.60">
    <property type="entry name" value="Classic Zinc Finger"/>
    <property type="match status" value="1"/>
</dbReference>
<accession>A0A8H6Y752</accession>
<dbReference type="EMBL" id="JACAZI010000008">
    <property type="protein sequence ID" value="KAF7353669.1"/>
    <property type="molecule type" value="Genomic_DNA"/>
</dbReference>
<evidence type="ECO:0000256" key="1">
    <source>
        <dbReference type="ARBA" id="ARBA00022723"/>
    </source>
</evidence>
<protein>
    <submittedName>
        <fullName evidence="6">RING-type domain-containing protein</fullName>
    </submittedName>
</protein>
<feature type="domain" description="RING-type" evidence="5">
    <location>
        <begin position="185"/>
        <end position="224"/>
    </location>
</feature>
<dbReference type="PROSITE" id="PS00028">
    <property type="entry name" value="ZINC_FINGER_C2H2_1"/>
    <property type="match status" value="1"/>
</dbReference>
<keyword evidence="7" id="KW-1185">Reference proteome</keyword>
<dbReference type="AlphaFoldDB" id="A0A8H6Y752"/>
<comment type="caution">
    <text evidence="6">The sequence shown here is derived from an EMBL/GenBank/DDBJ whole genome shotgun (WGS) entry which is preliminary data.</text>
</comment>
<evidence type="ECO:0000313" key="7">
    <source>
        <dbReference type="Proteomes" id="UP000620124"/>
    </source>
</evidence>
<name>A0A8H6Y752_9AGAR</name>
<dbReference type="InterPro" id="IPR017907">
    <property type="entry name" value="Znf_RING_CS"/>
</dbReference>
<dbReference type="OrthoDB" id="6077919at2759"/>
<dbReference type="InterPro" id="IPR001841">
    <property type="entry name" value="Znf_RING"/>
</dbReference>
<dbReference type="PROSITE" id="PS00518">
    <property type="entry name" value="ZF_RING_1"/>
    <property type="match status" value="1"/>
</dbReference>
<dbReference type="SMART" id="SM00184">
    <property type="entry name" value="RING"/>
    <property type="match status" value="1"/>
</dbReference>
<reference evidence="6" key="1">
    <citation type="submission" date="2020-05" db="EMBL/GenBank/DDBJ databases">
        <title>Mycena genomes resolve the evolution of fungal bioluminescence.</title>
        <authorList>
            <person name="Tsai I.J."/>
        </authorList>
    </citation>
    <scope>NUCLEOTIDE SEQUENCE</scope>
    <source>
        <strain evidence="6">CCC161011</strain>
    </source>
</reference>
<evidence type="ECO:0000256" key="2">
    <source>
        <dbReference type="ARBA" id="ARBA00022771"/>
    </source>
</evidence>
<keyword evidence="1" id="KW-0479">Metal-binding</keyword>
<dbReference type="GO" id="GO:0008270">
    <property type="term" value="F:zinc ion binding"/>
    <property type="evidence" value="ECO:0007669"/>
    <property type="project" value="UniProtKB-KW"/>
</dbReference>
<dbReference type="InterPro" id="IPR047134">
    <property type="entry name" value="RNF4"/>
</dbReference>
<sequence>MSATTIPSSSAFDVKYCSLCDAYFYSAEMLKAHLQSSSRHPQCTTCNKRFLNNNSLRNVLPPSSLYYLPLNAHIDLQHYVLSTKHNFCRICEKHFKTSAGLRIHIDFSHLDSDTEDGPSTRPDGWEDQLGLEADAALNGGEIPIPPEDIAASNALSGLASRIAVLNLRRKTGANAVPTGVLRPTCPICLSTRKKKLCATRCGHVFCSACITHALNETKSCPSCRQPAVTSQLRTLDLHVFGGGQ</sequence>
<organism evidence="6 7">
    <name type="scientific">Mycena venus</name>
    <dbReference type="NCBI Taxonomy" id="2733690"/>
    <lineage>
        <taxon>Eukaryota</taxon>
        <taxon>Fungi</taxon>
        <taxon>Dikarya</taxon>
        <taxon>Basidiomycota</taxon>
        <taxon>Agaricomycotina</taxon>
        <taxon>Agaricomycetes</taxon>
        <taxon>Agaricomycetidae</taxon>
        <taxon>Agaricales</taxon>
        <taxon>Marasmiineae</taxon>
        <taxon>Mycenaceae</taxon>
        <taxon>Mycena</taxon>
    </lineage>
</organism>
<evidence type="ECO:0000313" key="6">
    <source>
        <dbReference type="EMBL" id="KAF7353669.1"/>
    </source>
</evidence>
<keyword evidence="3" id="KW-0862">Zinc</keyword>
<dbReference type="Pfam" id="PF12874">
    <property type="entry name" value="zf-met"/>
    <property type="match status" value="1"/>
</dbReference>
<proteinExistence type="predicted"/>
<evidence type="ECO:0000256" key="3">
    <source>
        <dbReference type="ARBA" id="ARBA00022833"/>
    </source>
</evidence>
<dbReference type="Proteomes" id="UP000620124">
    <property type="component" value="Unassembled WGS sequence"/>
</dbReference>
<dbReference type="PANTHER" id="PTHR23041">
    <property type="entry name" value="RING FINGER DOMAIN-CONTAINING"/>
    <property type="match status" value="1"/>
</dbReference>
<gene>
    <name evidence="6" type="ORF">MVEN_01051800</name>
</gene>
<dbReference type="PROSITE" id="PS50089">
    <property type="entry name" value="ZF_RING_2"/>
    <property type="match status" value="1"/>
</dbReference>
<dbReference type="SUPFAM" id="SSF57850">
    <property type="entry name" value="RING/U-box"/>
    <property type="match status" value="1"/>
</dbReference>
<keyword evidence="2 4" id="KW-0863">Zinc-finger</keyword>
<evidence type="ECO:0000259" key="5">
    <source>
        <dbReference type="PROSITE" id="PS50089"/>
    </source>
</evidence>
<dbReference type="SMART" id="SM00355">
    <property type="entry name" value="ZnF_C2H2"/>
    <property type="match status" value="2"/>
</dbReference>
<dbReference type="InterPro" id="IPR013087">
    <property type="entry name" value="Znf_C2H2_type"/>
</dbReference>
<dbReference type="PANTHER" id="PTHR23041:SF78">
    <property type="entry name" value="E3 UBIQUITIN-PROTEIN LIGASE RNF4"/>
    <property type="match status" value="1"/>
</dbReference>
<dbReference type="Pfam" id="PF13923">
    <property type="entry name" value="zf-C3HC4_2"/>
    <property type="match status" value="1"/>
</dbReference>
<dbReference type="Gene3D" id="3.30.40.10">
    <property type="entry name" value="Zinc/RING finger domain, C3HC4 (zinc finger)"/>
    <property type="match status" value="1"/>
</dbReference>
<dbReference type="InterPro" id="IPR013083">
    <property type="entry name" value="Znf_RING/FYVE/PHD"/>
</dbReference>
<evidence type="ECO:0000256" key="4">
    <source>
        <dbReference type="PROSITE-ProRule" id="PRU00175"/>
    </source>
</evidence>